<dbReference type="PIRSF" id="PIRSF006076">
    <property type="entry name" value="OM_assembly_OMP85"/>
    <property type="match status" value="1"/>
</dbReference>
<keyword evidence="2" id="KW-0812">Transmembrane</keyword>
<dbReference type="PROSITE" id="PS51779">
    <property type="entry name" value="POTRA"/>
    <property type="match status" value="1"/>
</dbReference>
<keyword evidence="3" id="KW-0472">Membrane</keyword>
<dbReference type="Pfam" id="PF07244">
    <property type="entry name" value="POTRA"/>
    <property type="match status" value="4"/>
</dbReference>
<evidence type="ECO:0000259" key="4">
    <source>
        <dbReference type="PROSITE" id="PS51779"/>
    </source>
</evidence>
<protein>
    <submittedName>
        <fullName evidence="5">Outer membrane protein assembly factor BamA</fullName>
    </submittedName>
</protein>
<evidence type="ECO:0000256" key="3">
    <source>
        <dbReference type="ARBA" id="ARBA00023136"/>
    </source>
</evidence>
<keyword evidence="2" id="KW-1134">Transmembrane beta strand</keyword>
<evidence type="ECO:0000256" key="1">
    <source>
        <dbReference type="ARBA" id="ARBA00004370"/>
    </source>
</evidence>
<name>A0A644XMF6_9ZZZZ</name>
<dbReference type="AlphaFoldDB" id="A0A644XMF6"/>
<accession>A0A644XMF6</accession>
<feature type="domain" description="POTRA" evidence="4">
    <location>
        <begin position="40"/>
        <end position="114"/>
    </location>
</feature>
<reference evidence="5" key="1">
    <citation type="submission" date="2019-08" db="EMBL/GenBank/DDBJ databases">
        <authorList>
            <person name="Kucharzyk K."/>
            <person name="Murdoch R.W."/>
            <person name="Higgins S."/>
            <person name="Loffler F."/>
        </authorList>
    </citation>
    <scope>NUCLEOTIDE SEQUENCE</scope>
</reference>
<dbReference type="GO" id="GO:0019867">
    <property type="term" value="C:outer membrane"/>
    <property type="evidence" value="ECO:0007669"/>
    <property type="project" value="InterPro"/>
</dbReference>
<proteinExistence type="predicted"/>
<gene>
    <name evidence="5" type="primary">bamA_23</name>
    <name evidence="5" type="ORF">SDC9_61622</name>
</gene>
<dbReference type="Gene3D" id="2.40.160.50">
    <property type="entry name" value="membrane protein fhac: a member of the omp85/tpsb transporter family"/>
    <property type="match status" value="1"/>
</dbReference>
<evidence type="ECO:0000256" key="2">
    <source>
        <dbReference type="ARBA" id="ARBA00022452"/>
    </source>
</evidence>
<evidence type="ECO:0000313" key="5">
    <source>
        <dbReference type="EMBL" id="MPM15254.1"/>
    </source>
</evidence>
<dbReference type="EMBL" id="VSSQ01002413">
    <property type="protein sequence ID" value="MPM15254.1"/>
    <property type="molecule type" value="Genomic_DNA"/>
</dbReference>
<dbReference type="Gene3D" id="3.10.20.310">
    <property type="entry name" value="membrane protein fhac"/>
    <property type="match status" value="5"/>
</dbReference>
<dbReference type="InterPro" id="IPR010827">
    <property type="entry name" value="BamA/TamA_POTRA"/>
</dbReference>
<comment type="subcellular location">
    <subcellularLocation>
        <location evidence="1">Membrane</location>
    </subcellularLocation>
</comment>
<comment type="caution">
    <text evidence="5">The sequence shown here is derived from an EMBL/GenBank/DDBJ whole genome shotgun (WGS) entry which is preliminary data.</text>
</comment>
<dbReference type="GO" id="GO:0071709">
    <property type="term" value="P:membrane assembly"/>
    <property type="evidence" value="ECO:0007669"/>
    <property type="project" value="InterPro"/>
</dbReference>
<organism evidence="5">
    <name type="scientific">bioreactor metagenome</name>
    <dbReference type="NCBI Taxonomy" id="1076179"/>
    <lineage>
        <taxon>unclassified sequences</taxon>
        <taxon>metagenomes</taxon>
        <taxon>ecological metagenomes</taxon>
    </lineage>
</organism>
<sequence>MKSLPLVILALLLASFGRASAQDTIPNRTATVDYNTPKTFVVGGVSVTGVKYLGEEQMISLTGLTKGDKIEIPGDDLSSIIKRIWAQRFFSDVAFYIDSTVQDTVYLNLYLQERPRVSRWEFEGVRSGEKSDLNDRLKLRRGGELSDYIISSSVDIIKKFYKEKGFTQAEVEVKQQDDTLFTNTVQVTFSVDRKSRVKIKQISFEGNDNIKDSKLAASMKKTKDMRIRNFFNSKKFNDKEYENDKMLLLQKYSELGYRDAKIVKDSIYYIEDGRLAIDFRIDEGQRYYFRNINWTGNSIYDESQLNSILRIGKGDIYDVVSMEKRLFEAEDGNISKMYRDQGYLFFRVIPVETAIVGDSVDVEMRMFEGKPAIFNRVVINGNNVTNEKIARRELYTRPGYLFSQTYLERSLRELSSMGHFDPEKLMSPTGYSIIPNENANTVDVTYNVEEKSNSQFEIAGGWGGNTFVGTLGISFNNFSIGKVFDKKSWRPVPLGDGQQLSLRFQTNGTYYTALSASFTEPWLFGNKPTSFTFSTYYTRQTNSYYFYQNTDQSMEVYGIAAGIGTRLKWPDNQFILYNEISAQTYKLTDWDYYFIFKDGISNNISWKLRLQRNSTDQPIYPRSGSDFQLGLQITPPYSLFRSKDTDYSSMTDAERYKWIEYHKWTFKGSTFNKIIGDLVLMTRANFGYLGLYNRDLGYSPFEGFILGGDGMSGYNTYGSETIGLRGYSNNSLTPRNNNGYAGNVYDKFTVELRYPLVLQPQSTIYALVFLEGGNSWSDIRDFNPFSIKRSAGFGVRVLLPIVGMLGIDWGYGFDNSHEGEKGGSNFHFVIGQQF</sequence>
<dbReference type="InterPro" id="IPR023707">
    <property type="entry name" value="OM_assembly_BamA"/>
</dbReference>
<dbReference type="NCBIfam" id="TIGR03303">
    <property type="entry name" value="OM_YaeT"/>
    <property type="match status" value="1"/>
</dbReference>
<dbReference type="InterPro" id="IPR034746">
    <property type="entry name" value="POTRA"/>
</dbReference>